<dbReference type="InterPro" id="IPR052159">
    <property type="entry name" value="Competence_DNA_uptake"/>
</dbReference>
<dbReference type="InterPro" id="IPR036866">
    <property type="entry name" value="RibonucZ/Hydroxyglut_hydro"/>
</dbReference>
<sequence length="460" mass="49730">MADKLLISAFDVGLGDCIYCRIPKAIASGGEAVDFHMLVDCGSWSGERYLQAAVKALAGMLPQTASGKRRLDLIVVTHRHKDHIAGFDKALFKQFEIGAIWLSAAMNPELKKSKGKGVDGVEASRALALEDYATQAMRGLASLNLSLGEEMAAFISEFAVANDEALDTLTDWIPRQNGIEARYVHAGQSNADLGLPLAGATIRVLAPEKDIDHYYLGAAPDPMLQALSASFTPQAYGAAMAAPVPASELPANISASDFQRLRSNMLSSALALAAASNQMVNNTSVILRIDWGGKRLLFVGDAEWSTAYRDGKANGSWNVMWNRRGELLKEGVDFLKIGHHGSTNATPWRDDPDGPSTEAGDILDAILPRPVAPAQATAVAVVSTERGRYEPIPRCALLEDLGTRLKDTRNYQQASATAGVDLLANSRFRNLEQDWLGKPQPLRTDFERLLGSPGYVELWL</sequence>
<dbReference type="PANTHER" id="PTHR30619:SF1">
    <property type="entry name" value="RECOMBINATION PROTEIN 2"/>
    <property type="match status" value="1"/>
</dbReference>
<name>A0ABQ6CT04_9HYPH</name>
<reference evidence="3" key="1">
    <citation type="journal article" date="2019" name="Int. J. Syst. Evol. Microbiol.">
        <title>The Global Catalogue of Microorganisms (GCM) 10K type strain sequencing project: providing services to taxonomists for standard genome sequencing and annotation.</title>
        <authorList>
            <consortium name="The Broad Institute Genomics Platform"/>
            <consortium name="The Broad Institute Genome Sequencing Center for Infectious Disease"/>
            <person name="Wu L."/>
            <person name="Ma J."/>
        </authorList>
    </citation>
    <scope>NUCLEOTIDE SEQUENCE [LARGE SCALE GENOMIC DNA]</scope>
    <source>
        <strain evidence="3">NBRC 101365</strain>
    </source>
</reference>
<dbReference type="RefSeq" id="WP_284316440.1">
    <property type="nucleotide sequence ID" value="NZ_BSPC01000075.1"/>
</dbReference>
<dbReference type="Proteomes" id="UP001156882">
    <property type="component" value="Unassembled WGS sequence"/>
</dbReference>
<dbReference type="SUPFAM" id="SSF56281">
    <property type="entry name" value="Metallo-hydrolase/oxidoreductase"/>
    <property type="match status" value="1"/>
</dbReference>
<dbReference type="PANTHER" id="PTHR30619">
    <property type="entry name" value="DNA INTERNALIZATION/COMPETENCE PROTEIN COMEC/REC2"/>
    <property type="match status" value="1"/>
</dbReference>
<gene>
    <name evidence="2" type="ORF">GCM10007874_65290</name>
</gene>
<dbReference type="EMBL" id="BSPC01000075">
    <property type="protein sequence ID" value="GLS23508.1"/>
    <property type="molecule type" value="Genomic_DNA"/>
</dbReference>
<evidence type="ECO:0000313" key="3">
    <source>
        <dbReference type="Proteomes" id="UP001156882"/>
    </source>
</evidence>
<evidence type="ECO:0000259" key="1">
    <source>
        <dbReference type="Pfam" id="PF00753"/>
    </source>
</evidence>
<accession>A0ABQ6CT04</accession>
<protein>
    <recommendedName>
        <fullName evidence="1">Metallo-beta-lactamase domain-containing protein</fullName>
    </recommendedName>
</protein>
<proteinExistence type="predicted"/>
<evidence type="ECO:0000313" key="2">
    <source>
        <dbReference type="EMBL" id="GLS23508.1"/>
    </source>
</evidence>
<dbReference type="InterPro" id="IPR001279">
    <property type="entry name" value="Metallo-B-lactamas"/>
</dbReference>
<dbReference type="Gene3D" id="3.60.15.10">
    <property type="entry name" value="Ribonuclease Z/Hydroxyacylglutathione hydrolase-like"/>
    <property type="match status" value="1"/>
</dbReference>
<organism evidence="2 3">
    <name type="scientific">Labrys miyagiensis</name>
    <dbReference type="NCBI Taxonomy" id="346912"/>
    <lineage>
        <taxon>Bacteria</taxon>
        <taxon>Pseudomonadati</taxon>
        <taxon>Pseudomonadota</taxon>
        <taxon>Alphaproteobacteria</taxon>
        <taxon>Hyphomicrobiales</taxon>
        <taxon>Xanthobacteraceae</taxon>
        <taxon>Labrys</taxon>
    </lineage>
</organism>
<keyword evidence="3" id="KW-1185">Reference proteome</keyword>
<comment type="caution">
    <text evidence="2">The sequence shown here is derived from an EMBL/GenBank/DDBJ whole genome shotgun (WGS) entry which is preliminary data.</text>
</comment>
<feature type="domain" description="Metallo-beta-lactamase" evidence="1">
    <location>
        <begin position="35"/>
        <end position="88"/>
    </location>
</feature>
<dbReference type="Pfam" id="PF00753">
    <property type="entry name" value="Lactamase_B"/>
    <property type="match status" value="1"/>
</dbReference>